<name>A0A1J4KMS5_9EUKA</name>
<reference evidence="10" key="1">
    <citation type="submission" date="2016-07" db="EMBL/GenBank/DDBJ databases">
        <authorList>
            <person name="Rosa I.A."/>
            <person name="Brigido M.C."/>
            <person name="Santos E.O."/>
            <person name="Almeida L.G.P."/>
            <person name="Zingalli R.B."/>
            <person name="Vasconcelos A.T.R."/>
            <person name="Souza W."/>
            <person name="Benchimol M."/>
        </authorList>
    </citation>
    <scope>NUCLEOTIDE SEQUENCE</scope>
    <source>
        <strain evidence="10">3660</strain>
    </source>
</reference>
<dbReference type="InterPro" id="IPR001623">
    <property type="entry name" value="DnaJ_domain"/>
</dbReference>
<evidence type="ECO:0000256" key="3">
    <source>
        <dbReference type="ARBA" id="ARBA00022771"/>
    </source>
</evidence>
<feature type="domain" description="CR-type" evidence="9">
    <location>
        <begin position="124"/>
        <end position="208"/>
    </location>
</feature>
<dbReference type="GeneID" id="94826142"/>
<dbReference type="GO" id="GO:0006457">
    <property type="term" value="P:protein folding"/>
    <property type="evidence" value="ECO:0007669"/>
    <property type="project" value="InterPro"/>
</dbReference>
<dbReference type="InterPro" id="IPR008971">
    <property type="entry name" value="HSP40/DnaJ_pept-bd"/>
</dbReference>
<dbReference type="GO" id="GO:0051082">
    <property type="term" value="F:unfolded protein binding"/>
    <property type="evidence" value="ECO:0007669"/>
    <property type="project" value="InterPro"/>
</dbReference>
<evidence type="ECO:0000256" key="6">
    <source>
        <dbReference type="PROSITE-ProRule" id="PRU00546"/>
    </source>
</evidence>
<dbReference type="CDD" id="cd10719">
    <property type="entry name" value="DnaJ_zf"/>
    <property type="match status" value="1"/>
</dbReference>
<keyword evidence="2" id="KW-0677">Repeat</keyword>
<dbReference type="CDD" id="cd10747">
    <property type="entry name" value="DnaJ_C"/>
    <property type="match status" value="1"/>
</dbReference>
<dbReference type="GO" id="GO:0009408">
    <property type="term" value="P:response to heat"/>
    <property type="evidence" value="ECO:0007669"/>
    <property type="project" value="InterPro"/>
</dbReference>
<protein>
    <submittedName>
        <fullName evidence="11">DnaJ subfamily A member 2</fullName>
    </submittedName>
</protein>
<dbReference type="RefSeq" id="XP_068365759.1">
    <property type="nucleotide sequence ID" value="XM_068491438.1"/>
</dbReference>
<dbReference type="OrthoDB" id="550424at2759"/>
<feature type="region of interest" description="Disordered" evidence="7">
    <location>
        <begin position="381"/>
        <end position="418"/>
    </location>
</feature>
<reference evidence="11 12" key="2">
    <citation type="submission" date="2016-10" db="EMBL/GenBank/DDBJ databases">
        <authorList>
            <person name="Benchimol M."/>
            <person name="Almeida L.G."/>
            <person name="Vasconcelos A.T."/>
            <person name="Perreira-Neves A."/>
            <person name="Rosa I.A."/>
            <person name="Tasca T."/>
            <person name="Bogo M.R."/>
            <person name="de Souza W."/>
        </authorList>
    </citation>
    <scope>NUCLEOTIDE SEQUENCE [LARGE SCALE GENOMIC DNA]</scope>
    <source>
        <strain evidence="11 12">K</strain>
    </source>
</reference>
<feature type="domain" description="J" evidence="8">
    <location>
        <begin position="6"/>
        <end position="71"/>
    </location>
</feature>
<dbReference type="SUPFAM" id="SSF46565">
    <property type="entry name" value="Chaperone J-domain"/>
    <property type="match status" value="1"/>
</dbReference>
<dbReference type="SMART" id="SM00271">
    <property type="entry name" value="DnaJ"/>
    <property type="match status" value="1"/>
</dbReference>
<dbReference type="GO" id="GO:0005524">
    <property type="term" value="F:ATP binding"/>
    <property type="evidence" value="ECO:0007669"/>
    <property type="project" value="InterPro"/>
</dbReference>
<dbReference type="InterPro" id="IPR044713">
    <property type="entry name" value="DNJA1/2-like"/>
</dbReference>
<dbReference type="PANTHER" id="PTHR43888">
    <property type="entry name" value="DNAJ-LIKE-2, ISOFORM A-RELATED"/>
    <property type="match status" value="1"/>
</dbReference>
<keyword evidence="12" id="KW-1185">Reference proteome</keyword>
<dbReference type="InterPro" id="IPR036869">
    <property type="entry name" value="J_dom_sf"/>
</dbReference>
<proteinExistence type="inferred from homology"/>
<dbReference type="GO" id="GO:0030544">
    <property type="term" value="F:Hsp70 protein binding"/>
    <property type="evidence" value="ECO:0007669"/>
    <property type="project" value="InterPro"/>
</dbReference>
<evidence type="ECO:0000256" key="1">
    <source>
        <dbReference type="ARBA" id="ARBA00022723"/>
    </source>
</evidence>
<dbReference type="Gene3D" id="2.10.230.10">
    <property type="entry name" value="Heat shock protein DnaJ, cysteine-rich domain"/>
    <property type="match status" value="1"/>
</dbReference>
<dbReference type="InterPro" id="IPR001305">
    <property type="entry name" value="HSP_DnaJ_Cys-rich_dom"/>
</dbReference>
<dbReference type="Pfam" id="PF00226">
    <property type="entry name" value="DnaJ"/>
    <property type="match status" value="1"/>
</dbReference>
<evidence type="ECO:0000256" key="2">
    <source>
        <dbReference type="ARBA" id="ARBA00022737"/>
    </source>
</evidence>
<keyword evidence="4 6" id="KW-0862">Zinc</keyword>
<dbReference type="HAMAP" id="MF_01152">
    <property type="entry name" value="DnaJ"/>
    <property type="match status" value="1"/>
</dbReference>
<dbReference type="GO" id="GO:0008270">
    <property type="term" value="F:zinc ion binding"/>
    <property type="evidence" value="ECO:0007669"/>
    <property type="project" value="UniProtKB-KW"/>
</dbReference>
<dbReference type="PROSITE" id="PS00636">
    <property type="entry name" value="DNAJ_1"/>
    <property type="match status" value="1"/>
</dbReference>
<dbReference type="Pfam" id="PF00684">
    <property type="entry name" value="DnaJ_CXXCXGXG"/>
    <property type="match status" value="1"/>
</dbReference>
<keyword evidence="5" id="KW-0143">Chaperone</keyword>
<dbReference type="SUPFAM" id="SSF49493">
    <property type="entry name" value="HSP40/DnaJ peptide-binding domain"/>
    <property type="match status" value="2"/>
</dbReference>
<reference evidence="10" key="3">
    <citation type="journal article" date="2017" name="Biol. Cell">
        <title>The costa of trichomonads: A complex macromolecular cytoskeleton structure made of uncommon proteins.</title>
        <authorList>
            <person name="de Andrade Rosa I."/>
            <person name="Brigido M.C."/>
            <person name="de Oliveira Santos E."/>
            <person name="Gonzaga L."/>
            <person name="Zingali R.B."/>
            <person name="de Vasconcelos A.T."/>
            <person name="de Souza W."/>
            <person name="Benchimol M."/>
        </authorList>
    </citation>
    <scope>NUCLEOTIDE SEQUENCE</scope>
    <source>
        <strain evidence="10">3660</strain>
    </source>
</reference>
<keyword evidence="1 6" id="KW-0479">Metal-binding</keyword>
<dbReference type="SUPFAM" id="SSF57938">
    <property type="entry name" value="DnaJ/Hsp40 cysteine-rich domain"/>
    <property type="match status" value="1"/>
</dbReference>
<dbReference type="InterPro" id="IPR018253">
    <property type="entry name" value="DnaJ_domain_CS"/>
</dbReference>
<dbReference type="InterPro" id="IPR012724">
    <property type="entry name" value="DnaJ"/>
</dbReference>
<keyword evidence="3 6" id="KW-0863">Zinc-finger</keyword>
<dbReference type="Pfam" id="PF01556">
    <property type="entry name" value="DnaJ_C"/>
    <property type="match status" value="1"/>
</dbReference>
<dbReference type="FunFam" id="2.10.230.10:FF:000002">
    <property type="entry name" value="Molecular chaperone DnaJ"/>
    <property type="match status" value="1"/>
</dbReference>
<dbReference type="InterPro" id="IPR036410">
    <property type="entry name" value="HSP_DnaJ_Cys-rich_dom_sf"/>
</dbReference>
<dbReference type="InterPro" id="IPR002939">
    <property type="entry name" value="DnaJ_C"/>
</dbReference>
<dbReference type="EMBL" id="MLAK01000560">
    <property type="protein sequence ID" value="OHT12623.1"/>
    <property type="molecule type" value="Genomic_DNA"/>
</dbReference>
<organism evidence="11 12">
    <name type="scientific">Tritrichomonas foetus</name>
    <dbReference type="NCBI Taxonomy" id="1144522"/>
    <lineage>
        <taxon>Eukaryota</taxon>
        <taxon>Metamonada</taxon>
        <taxon>Parabasalia</taxon>
        <taxon>Tritrichomonadida</taxon>
        <taxon>Tritrichomonadidae</taxon>
        <taxon>Tritrichomonas</taxon>
    </lineage>
</organism>
<evidence type="ECO:0000313" key="12">
    <source>
        <dbReference type="Proteomes" id="UP000179807"/>
    </source>
</evidence>
<dbReference type="FunFam" id="2.60.260.20:FF:000003">
    <property type="entry name" value="DnaJ subfamily A member 2"/>
    <property type="match status" value="1"/>
</dbReference>
<evidence type="ECO:0000256" key="5">
    <source>
        <dbReference type="ARBA" id="ARBA00023186"/>
    </source>
</evidence>
<dbReference type="VEuPathDB" id="TrichDB:TRFO_03660"/>
<evidence type="ECO:0000256" key="4">
    <source>
        <dbReference type="ARBA" id="ARBA00022833"/>
    </source>
</evidence>
<dbReference type="AlphaFoldDB" id="A0A1J4KMS5"/>
<dbReference type="Gene3D" id="1.10.287.110">
    <property type="entry name" value="DnaJ domain"/>
    <property type="match status" value="1"/>
</dbReference>
<evidence type="ECO:0000313" key="10">
    <source>
        <dbReference type="EMBL" id="ARM19768.1"/>
    </source>
</evidence>
<accession>A0A1J4KMS5</accession>
<feature type="compositionally biased region" description="Basic and acidic residues" evidence="7">
    <location>
        <begin position="387"/>
        <end position="397"/>
    </location>
</feature>
<feature type="zinc finger region" description="CR-type" evidence="6">
    <location>
        <begin position="124"/>
        <end position="208"/>
    </location>
</feature>
<dbReference type="PROSITE" id="PS50076">
    <property type="entry name" value="DNAJ_2"/>
    <property type="match status" value="1"/>
</dbReference>
<evidence type="ECO:0000256" key="7">
    <source>
        <dbReference type="SAM" id="MobiDB-lite"/>
    </source>
</evidence>
<dbReference type="PRINTS" id="PR00625">
    <property type="entry name" value="JDOMAIN"/>
</dbReference>
<sequence>MVVDTHLYDILGVQPDVSERDLKKAFMKKARDTHPDKHKDDPEATEKFQQVNEAYEILKDPQKRQLYDEYGAEGLRDGAGMQGGFDDILSHLFGFPTGGGGPQRGRTRDKIRVIDCTLEELFNGGEKKVNYFRHVACKVCNGNGTADGKPPKVCERCDGHGKLYVKQSHESTFFQSIAPCPECKGTGEIVDEENVCKECKGEKFVEEEKEVECHIERGAGNNDTIVFKGASDEIPNADTGDLILMIQEQEHENFQRNNTALLYHKKISLSEALFGARYPIKHLDGRTLIIETNPKEIIQPGAVQVIENEGMPIKGDVFKKGKLFIQYDVVLPPRSSLTKEFRHALCKVVPHRDEAKGIDVNSEDVHQVTPIDGDISEFEKAKKAKGEKRNEAYRSDDDNYYGYDEEEEGGEQVGCQPM</sequence>
<dbReference type="EMBL" id="KX579534">
    <property type="protein sequence ID" value="ARM19768.1"/>
    <property type="molecule type" value="Genomic_DNA"/>
</dbReference>
<evidence type="ECO:0000259" key="9">
    <source>
        <dbReference type="PROSITE" id="PS51188"/>
    </source>
</evidence>
<evidence type="ECO:0000313" key="11">
    <source>
        <dbReference type="EMBL" id="OHT12623.1"/>
    </source>
</evidence>
<dbReference type="PROSITE" id="PS51188">
    <property type="entry name" value="ZF_CR"/>
    <property type="match status" value="1"/>
</dbReference>
<dbReference type="CDD" id="cd06257">
    <property type="entry name" value="DnaJ"/>
    <property type="match status" value="1"/>
</dbReference>
<gene>
    <name evidence="11" type="ORF">TRFO_03660</name>
</gene>
<dbReference type="Proteomes" id="UP000179807">
    <property type="component" value="Unassembled WGS sequence"/>
</dbReference>
<evidence type="ECO:0000259" key="8">
    <source>
        <dbReference type="PROSITE" id="PS50076"/>
    </source>
</evidence>
<dbReference type="Gene3D" id="2.60.260.20">
    <property type="entry name" value="Urease metallochaperone UreE, N-terminal domain"/>
    <property type="match status" value="2"/>
</dbReference>